<keyword evidence="1" id="KW-0175">Coiled coil</keyword>
<keyword evidence="2" id="KW-0812">Transmembrane</keyword>
<feature type="transmembrane region" description="Helical" evidence="2">
    <location>
        <begin position="127"/>
        <end position="148"/>
    </location>
</feature>
<evidence type="ECO:0000256" key="2">
    <source>
        <dbReference type="SAM" id="Phobius"/>
    </source>
</evidence>
<dbReference type="KEGG" id="spir:CWM47_32490"/>
<accession>A0A2K8Z8F2</accession>
<dbReference type="PANTHER" id="PTHR34220">
    <property type="entry name" value="SENSOR HISTIDINE KINASE YPDA"/>
    <property type="match status" value="1"/>
</dbReference>
<feature type="coiled-coil region" evidence="1">
    <location>
        <begin position="145"/>
        <end position="172"/>
    </location>
</feature>
<dbReference type="Pfam" id="PF06580">
    <property type="entry name" value="His_kinase"/>
    <property type="match status" value="1"/>
</dbReference>
<dbReference type="OrthoDB" id="9792992at2"/>
<dbReference type="EMBL" id="CP025096">
    <property type="protein sequence ID" value="AUD06152.1"/>
    <property type="molecule type" value="Genomic_DNA"/>
</dbReference>
<keyword evidence="5" id="KW-1185">Reference proteome</keyword>
<gene>
    <name evidence="4" type="ORF">CWM47_32490</name>
</gene>
<keyword evidence="2" id="KW-1133">Transmembrane helix</keyword>
<feature type="transmembrane region" description="Helical" evidence="2">
    <location>
        <begin position="97"/>
        <end position="115"/>
    </location>
</feature>
<evidence type="ECO:0000313" key="4">
    <source>
        <dbReference type="EMBL" id="AUD06152.1"/>
    </source>
</evidence>
<dbReference type="PANTHER" id="PTHR34220:SF7">
    <property type="entry name" value="SENSOR HISTIDINE KINASE YPDA"/>
    <property type="match status" value="1"/>
</dbReference>
<dbReference type="RefSeq" id="WP_100992702.1">
    <property type="nucleotide sequence ID" value="NZ_CP025096.1"/>
</dbReference>
<dbReference type="Proteomes" id="UP000232883">
    <property type="component" value="Chromosome"/>
</dbReference>
<proteinExistence type="predicted"/>
<name>A0A2K8Z8F2_9BACT</name>
<evidence type="ECO:0000259" key="3">
    <source>
        <dbReference type="Pfam" id="PF06580"/>
    </source>
</evidence>
<dbReference type="InterPro" id="IPR010559">
    <property type="entry name" value="Sig_transdc_His_kin_internal"/>
</dbReference>
<keyword evidence="2" id="KW-0472">Membrane</keyword>
<feature type="transmembrane region" description="Helical" evidence="2">
    <location>
        <begin position="66"/>
        <end position="85"/>
    </location>
</feature>
<dbReference type="GO" id="GO:0016020">
    <property type="term" value="C:membrane"/>
    <property type="evidence" value="ECO:0007669"/>
    <property type="project" value="InterPro"/>
</dbReference>
<dbReference type="GO" id="GO:0000155">
    <property type="term" value="F:phosphorelay sensor kinase activity"/>
    <property type="evidence" value="ECO:0007669"/>
    <property type="project" value="InterPro"/>
</dbReference>
<sequence>MNRNRMAFPRLTIWQQWLVHAFLLWLSMNLADAMTFWYEVYTHGSYLINSDGSPVSVWQRFANHNGVQLLWLVILGGTLLIELNYHRLFRARSLPTFLLVSFVASAVFVRLLLAFNQWRFEGSTDRFWEPTLTVFGYGIAYALVRSFFNQRIQQTQRQVQQSQAELAALKAQLNPHFFFNTLNSLYGTALLEQATNTAQSIEQLANIMRYTLSEAQRDFTPVASELGFLQDYIQLQGLRLAQTDATRLQTHLVYDQLPAQIAPLLLIAFVENAFLYGISTDLDYFIAIQLTIEKGQLDLVVENRLFPQRTAYGLGTGIHNARKRLDLLYAGKYNLTAGPQADRFRVHLQMNLH</sequence>
<evidence type="ECO:0000313" key="5">
    <source>
        <dbReference type="Proteomes" id="UP000232883"/>
    </source>
</evidence>
<dbReference type="InterPro" id="IPR050640">
    <property type="entry name" value="Bact_2-comp_sensor_kinase"/>
</dbReference>
<reference evidence="4 5" key="1">
    <citation type="submission" date="2017-11" db="EMBL/GenBank/DDBJ databases">
        <title>Taxonomic description and genome sequences of Spirosoma HA7 sp. nov., isolated from pollen microhabitat of Corylus avellana.</title>
        <authorList>
            <person name="Ambika Manirajan B."/>
            <person name="Suarez C."/>
            <person name="Ratering S."/>
            <person name="Geissler-Plaum R."/>
            <person name="Cardinale M."/>
            <person name="Sylvia S."/>
        </authorList>
    </citation>
    <scope>NUCLEOTIDE SEQUENCE [LARGE SCALE GENOMIC DNA]</scope>
    <source>
        <strain evidence="4 5">HA7</strain>
    </source>
</reference>
<organism evidence="4 5">
    <name type="scientific">Spirosoma pollinicola</name>
    <dbReference type="NCBI Taxonomy" id="2057025"/>
    <lineage>
        <taxon>Bacteria</taxon>
        <taxon>Pseudomonadati</taxon>
        <taxon>Bacteroidota</taxon>
        <taxon>Cytophagia</taxon>
        <taxon>Cytophagales</taxon>
        <taxon>Cytophagaceae</taxon>
        <taxon>Spirosoma</taxon>
    </lineage>
</organism>
<evidence type="ECO:0000256" key="1">
    <source>
        <dbReference type="SAM" id="Coils"/>
    </source>
</evidence>
<feature type="domain" description="Signal transduction histidine kinase internal region" evidence="3">
    <location>
        <begin position="164"/>
        <end position="241"/>
    </location>
</feature>
<protein>
    <recommendedName>
        <fullName evidence="3">Signal transduction histidine kinase internal region domain-containing protein</fullName>
    </recommendedName>
</protein>
<dbReference type="AlphaFoldDB" id="A0A2K8Z8F2"/>